<accession>A0A6A4I7N1</accession>
<reference evidence="1" key="1">
    <citation type="journal article" date="2019" name="Environ. Microbiol.">
        <title>Fungal ecological strategies reflected in gene transcription - a case study of two litter decomposers.</title>
        <authorList>
            <person name="Barbi F."/>
            <person name="Kohler A."/>
            <person name="Barry K."/>
            <person name="Baskaran P."/>
            <person name="Daum C."/>
            <person name="Fauchery L."/>
            <person name="Ihrmark K."/>
            <person name="Kuo A."/>
            <person name="LaButti K."/>
            <person name="Lipzen A."/>
            <person name="Morin E."/>
            <person name="Grigoriev I.V."/>
            <person name="Henrissat B."/>
            <person name="Lindahl B."/>
            <person name="Martin F."/>
        </authorList>
    </citation>
    <scope>NUCLEOTIDE SEQUENCE</scope>
    <source>
        <strain evidence="1">JB14</strain>
    </source>
</reference>
<keyword evidence="2" id="KW-1185">Reference proteome</keyword>
<name>A0A6A4I7N1_9AGAR</name>
<sequence length="129" mass="14356">MSSRNRTQHTLNGSLDDRDAFDRTLSRQEVMTLFQKYPFIFKARGITHSELESVADSDDISTPVRSIISGAILQYGSLATAEHQQNLVVRWSSQSIELSSGDLWRPLAALAALKLPSAKPGYSLEHSEH</sequence>
<proteinExistence type="predicted"/>
<dbReference type="EMBL" id="ML769411">
    <property type="protein sequence ID" value="KAE9405087.1"/>
    <property type="molecule type" value="Genomic_DNA"/>
</dbReference>
<gene>
    <name evidence="1" type="ORF">BT96DRAFT_935075</name>
</gene>
<organism evidence="1 2">
    <name type="scientific">Gymnopus androsaceus JB14</name>
    <dbReference type="NCBI Taxonomy" id="1447944"/>
    <lineage>
        <taxon>Eukaryota</taxon>
        <taxon>Fungi</taxon>
        <taxon>Dikarya</taxon>
        <taxon>Basidiomycota</taxon>
        <taxon>Agaricomycotina</taxon>
        <taxon>Agaricomycetes</taxon>
        <taxon>Agaricomycetidae</taxon>
        <taxon>Agaricales</taxon>
        <taxon>Marasmiineae</taxon>
        <taxon>Omphalotaceae</taxon>
        <taxon>Gymnopus</taxon>
    </lineage>
</organism>
<dbReference type="Proteomes" id="UP000799118">
    <property type="component" value="Unassembled WGS sequence"/>
</dbReference>
<dbReference type="AlphaFoldDB" id="A0A6A4I7N1"/>
<evidence type="ECO:0000313" key="2">
    <source>
        <dbReference type="Proteomes" id="UP000799118"/>
    </source>
</evidence>
<protein>
    <submittedName>
        <fullName evidence="1">Uncharacterized protein</fullName>
    </submittedName>
</protein>
<evidence type="ECO:0000313" key="1">
    <source>
        <dbReference type="EMBL" id="KAE9405087.1"/>
    </source>
</evidence>